<protein>
    <recommendedName>
        <fullName evidence="3">F-box domain-containing protein</fullName>
    </recommendedName>
</protein>
<accession>A0AA39JFG4</accession>
<name>A0AA39JFG4_ARMTA</name>
<organism evidence="1 2">
    <name type="scientific">Armillaria tabescens</name>
    <name type="common">Ringless honey mushroom</name>
    <name type="synonym">Agaricus tabescens</name>
    <dbReference type="NCBI Taxonomy" id="1929756"/>
    <lineage>
        <taxon>Eukaryota</taxon>
        <taxon>Fungi</taxon>
        <taxon>Dikarya</taxon>
        <taxon>Basidiomycota</taxon>
        <taxon>Agaricomycotina</taxon>
        <taxon>Agaricomycetes</taxon>
        <taxon>Agaricomycetidae</taxon>
        <taxon>Agaricales</taxon>
        <taxon>Marasmiineae</taxon>
        <taxon>Physalacriaceae</taxon>
        <taxon>Desarmillaria</taxon>
    </lineage>
</organism>
<dbReference type="RefSeq" id="XP_060324140.1">
    <property type="nucleotide sequence ID" value="XM_060465758.1"/>
</dbReference>
<comment type="caution">
    <text evidence="1">The sequence shown here is derived from an EMBL/GenBank/DDBJ whole genome shotgun (WGS) entry which is preliminary data.</text>
</comment>
<dbReference type="Proteomes" id="UP001175211">
    <property type="component" value="Unassembled WGS sequence"/>
</dbReference>
<dbReference type="PANTHER" id="PTHR38926:SF5">
    <property type="entry name" value="F-BOX AND LEUCINE-RICH REPEAT PROTEIN 6"/>
    <property type="match status" value="1"/>
</dbReference>
<evidence type="ECO:0000313" key="2">
    <source>
        <dbReference type="Proteomes" id="UP001175211"/>
    </source>
</evidence>
<dbReference type="Gene3D" id="3.80.10.10">
    <property type="entry name" value="Ribonuclease Inhibitor"/>
    <property type="match status" value="1"/>
</dbReference>
<dbReference type="EMBL" id="JAUEPS010000067">
    <property type="protein sequence ID" value="KAK0441801.1"/>
    <property type="molecule type" value="Genomic_DNA"/>
</dbReference>
<keyword evidence="2" id="KW-1185">Reference proteome</keyword>
<dbReference type="PANTHER" id="PTHR38926">
    <property type="entry name" value="F-BOX DOMAIN CONTAINING PROTEIN, EXPRESSED"/>
    <property type="match status" value="1"/>
</dbReference>
<reference evidence="1" key="1">
    <citation type="submission" date="2023-06" db="EMBL/GenBank/DDBJ databases">
        <authorList>
            <consortium name="Lawrence Berkeley National Laboratory"/>
            <person name="Ahrendt S."/>
            <person name="Sahu N."/>
            <person name="Indic B."/>
            <person name="Wong-Bajracharya J."/>
            <person name="Merenyi Z."/>
            <person name="Ke H.-M."/>
            <person name="Monk M."/>
            <person name="Kocsube S."/>
            <person name="Drula E."/>
            <person name="Lipzen A."/>
            <person name="Balint B."/>
            <person name="Henrissat B."/>
            <person name="Andreopoulos B."/>
            <person name="Martin F.M."/>
            <person name="Harder C.B."/>
            <person name="Rigling D."/>
            <person name="Ford K.L."/>
            <person name="Foster G.D."/>
            <person name="Pangilinan J."/>
            <person name="Papanicolaou A."/>
            <person name="Barry K."/>
            <person name="LaButti K."/>
            <person name="Viragh M."/>
            <person name="Koriabine M."/>
            <person name="Yan M."/>
            <person name="Riley R."/>
            <person name="Champramary S."/>
            <person name="Plett K.L."/>
            <person name="Tsai I.J."/>
            <person name="Slot J."/>
            <person name="Sipos G."/>
            <person name="Plett J."/>
            <person name="Nagy L.G."/>
            <person name="Grigoriev I.V."/>
        </authorList>
    </citation>
    <scope>NUCLEOTIDE SEQUENCE</scope>
    <source>
        <strain evidence="1">CCBAS 213</strain>
    </source>
</reference>
<evidence type="ECO:0008006" key="3">
    <source>
        <dbReference type="Google" id="ProtNLM"/>
    </source>
</evidence>
<dbReference type="AlphaFoldDB" id="A0AA39JFG4"/>
<evidence type="ECO:0000313" key="1">
    <source>
        <dbReference type="EMBL" id="KAK0441801.1"/>
    </source>
</evidence>
<dbReference type="Gene3D" id="1.20.1280.50">
    <property type="match status" value="1"/>
</dbReference>
<proteinExistence type="predicted"/>
<dbReference type="GeneID" id="85349306"/>
<sequence>MANDVSLDKRQFQCKGGAEHDPLCVFPNPDDPSQSSYQHPRVELALPESPSAPAPAQHQVPAEILIEIFSRASSLDTSCCIFDIRHHSWTISQVCRSWRSVSTSMCPAMWSKIDIDFNGDLDELRGKRDPISMLRTVLSRSGQHVLDIEFLMSCRAEEPFQWAMWEQVAAHAERWSKIYHTLGHQEPSHLACLRGRLVQLEECYIQRDYNHPGPSPDLTDAFEHTPKLKNMTLVGLGPTTLVPVSYANLESFKDQRRHWHASDAIHTYFISLLHHSPKLTEFHTSYHCVGAHAAWPRISKPAITYFSGCEETLFHSLSLPQLKHANLFRTLEDIAGCLGDFHDLLSHSQCHTLTHLSISDVHLNESLLPIFRLSPALASFSVRVRARDWHISDDDSVQSLFCHLLESPELVPRLESITFDLVLWYEWSRVFFFNQEMVDMIEARRASSLRKFQVTSTFSDYGVDTFCDWTDDDLRRLHKMKAGGFDVAIVAYPYHEPEERRIYV</sequence>
<dbReference type="InterPro" id="IPR032675">
    <property type="entry name" value="LRR_dom_sf"/>
</dbReference>
<gene>
    <name evidence="1" type="ORF">EV420DRAFT_1086083</name>
</gene>